<evidence type="ECO:0000256" key="3">
    <source>
        <dbReference type="ARBA" id="ARBA00029741"/>
    </source>
</evidence>
<evidence type="ECO:0000256" key="6">
    <source>
        <dbReference type="PIRSR" id="PIRSR036894-2"/>
    </source>
</evidence>
<evidence type="ECO:0000259" key="7">
    <source>
        <dbReference type="Pfam" id="PF20511"/>
    </source>
</evidence>
<evidence type="ECO:0000259" key="8">
    <source>
        <dbReference type="Pfam" id="PF21621"/>
    </source>
</evidence>
<comment type="caution">
    <text evidence="9">The sequence shown here is derived from an EMBL/GenBank/DDBJ whole genome shotgun (WGS) entry which is preliminary data.</text>
</comment>
<keyword evidence="2 5" id="KW-0862">Zinc</keyword>
<keyword evidence="1 5" id="KW-0479">Metal-binding</keyword>
<name>H1DJQ5_9BACT</name>
<organism evidence="9 10">
    <name type="scientific">Odoribacter laneus YIT 12061</name>
    <dbReference type="NCBI Taxonomy" id="742817"/>
    <lineage>
        <taxon>Bacteria</taxon>
        <taxon>Pseudomonadati</taxon>
        <taxon>Bacteroidota</taxon>
        <taxon>Bacteroidia</taxon>
        <taxon>Bacteroidales</taxon>
        <taxon>Odoribacteraceae</taxon>
        <taxon>Odoribacter</taxon>
    </lineage>
</organism>
<dbReference type="GO" id="GO:0004476">
    <property type="term" value="F:mannose-6-phosphate isomerase activity"/>
    <property type="evidence" value="ECO:0007669"/>
    <property type="project" value="InterPro"/>
</dbReference>
<dbReference type="PANTHER" id="PTHR42742:SF3">
    <property type="entry name" value="FRUCTOKINASE"/>
    <property type="match status" value="1"/>
</dbReference>
<feature type="binding site" evidence="5">
    <location>
        <position position="178"/>
    </location>
    <ligand>
        <name>Zn(2+)</name>
        <dbReference type="ChEBI" id="CHEBI:29105"/>
    </ligand>
</feature>
<dbReference type="InterPro" id="IPR051804">
    <property type="entry name" value="Carb_Metab_Reg_Kinase/Isom"/>
</dbReference>
<dbReference type="InterPro" id="IPR049071">
    <property type="entry name" value="MPI_cupin_dom"/>
</dbReference>
<dbReference type="Pfam" id="PF21621">
    <property type="entry name" value="MPI_cupin_dom"/>
    <property type="match status" value="1"/>
</dbReference>
<evidence type="ECO:0000313" key="9">
    <source>
        <dbReference type="EMBL" id="EHP46124.1"/>
    </source>
</evidence>
<feature type="domain" description="Phosphomannose isomerase type I catalytic" evidence="7">
    <location>
        <begin position="6"/>
        <end position="115"/>
    </location>
</feature>
<dbReference type="RefSeq" id="WP_009137636.1">
    <property type="nucleotide sequence ID" value="NZ_JH594597.1"/>
</dbReference>
<dbReference type="InterPro" id="IPR014628">
    <property type="entry name" value="Man6P_isomerase_Firm_short"/>
</dbReference>
<dbReference type="CDD" id="cd07010">
    <property type="entry name" value="cupin_PMI_type_I_N_bac"/>
    <property type="match status" value="1"/>
</dbReference>
<dbReference type="AlphaFoldDB" id="H1DJQ5"/>
<proteinExistence type="predicted"/>
<sequence>MLYPLKFTPILKQTIWGGEKLAYKSQNKNVQSSPIGESWEISGVQENQSVVSEGPLAGNNLEELIEVYMGDLVGDRVYEKFGIEFPLLIKYIDACDDLSIQVHPDDAIARERHNAYGKTEMWYVVDATPEARLLLGFNKNTDKTEYLDKLQHHTLPELLNVEKVKKGDCFFIPAGTVHAIGKGCLIAEIQQTSDITYRIYDYDRRDKNGQARELHTELATDVICFKQQTEHSIHYHSHENHTEELVSCNYFTTNYLKFDREIEKDYFEIDSFVIYMCLEGEFSIVYNIDQSIKMKKGETVLIPASLQNIFLLPERESEILEIYIG</sequence>
<dbReference type="InterPro" id="IPR011051">
    <property type="entry name" value="RmlC_Cupin_sf"/>
</dbReference>
<comment type="cofactor">
    <cofactor evidence="5">
        <name>Zn(2+)</name>
        <dbReference type="ChEBI" id="CHEBI:29105"/>
    </cofactor>
    <text evidence="5">Binds 1 zinc ion per subunit.</text>
</comment>
<feature type="domain" description="Mannose-6-phosphate isomerase cupin" evidence="8">
    <location>
        <begin position="243"/>
        <end position="308"/>
    </location>
</feature>
<dbReference type="InterPro" id="IPR046457">
    <property type="entry name" value="PMI_typeI_cat"/>
</dbReference>
<evidence type="ECO:0000256" key="1">
    <source>
        <dbReference type="ARBA" id="ARBA00022723"/>
    </source>
</evidence>
<protein>
    <recommendedName>
        <fullName evidence="3">Phosphohexomutase</fullName>
    </recommendedName>
    <alternativeName>
        <fullName evidence="4">Phosphomannose isomerase</fullName>
    </alternativeName>
</protein>
<accession>H1DJQ5</accession>
<dbReference type="eggNOG" id="COG1482">
    <property type="taxonomic scope" value="Bacteria"/>
</dbReference>
<reference evidence="9 10" key="1">
    <citation type="submission" date="2012-01" db="EMBL/GenBank/DDBJ databases">
        <title>The Genome Sequence of Odoribacter laneus YIT 12061.</title>
        <authorList>
            <consortium name="The Broad Institute Genome Sequencing Platform"/>
            <person name="Earl A."/>
            <person name="Ward D."/>
            <person name="Feldgarden M."/>
            <person name="Gevers D."/>
            <person name="Morotomi M."/>
            <person name="Young S.K."/>
            <person name="Zeng Q."/>
            <person name="Gargeya S."/>
            <person name="Fitzgerald M."/>
            <person name="Haas B."/>
            <person name="Abouelleil A."/>
            <person name="Alvarado L."/>
            <person name="Arachchi H.M."/>
            <person name="Berlin A."/>
            <person name="Chapman S.B."/>
            <person name="Gearin G."/>
            <person name="Goldberg J."/>
            <person name="Griggs A."/>
            <person name="Gujja S."/>
            <person name="Hansen M."/>
            <person name="Heiman D."/>
            <person name="Howarth C."/>
            <person name="Larimer J."/>
            <person name="Lui A."/>
            <person name="MacDonald P.J.P."/>
            <person name="McCowen C."/>
            <person name="Montmayeur A."/>
            <person name="Murphy C."/>
            <person name="Neiman D."/>
            <person name="Pearson M."/>
            <person name="Priest M."/>
            <person name="Roberts A."/>
            <person name="Saif S."/>
            <person name="Shea T."/>
            <person name="Sisk P."/>
            <person name="Stolte C."/>
            <person name="Sykes S."/>
            <person name="Wortman J."/>
            <person name="Nusbaum C."/>
            <person name="Birren B."/>
        </authorList>
    </citation>
    <scope>NUCLEOTIDE SEQUENCE [LARGE SCALE GENOMIC DNA]</scope>
    <source>
        <strain evidence="9 10">YIT 12061</strain>
    </source>
</reference>
<evidence type="ECO:0000313" key="10">
    <source>
        <dbReference type="Proteomes" id="UP000004892"/>
    </source>
</evidence>
<evidence type="ECO:0000256" key="4">
    <source>
        <dbReference type="ARBA" id="ARBA00030762"/>
    </source>
</evidence>
<evidence type="ECO:0000256" key="2">
    <source>
        <dbReference type="ARBA" id="ARBA00022833"/>
    </source>
</evidence>
<dbReference type="Proteomes" id="UP000004892">
    <property type="component" value="Unassembled WGS sequence"/>
</dbReference>
<feature type="binding site" evidence="5">
    <location>
        <position position="103"/>
    </location>
    <ligand>
        <name>Zn(2+)</name>
        <dbReference type="ChEBI" id="CHEBI:29105"/>
    </ligand>
</feature>
<feature type="binding site" evidence="5">
    <location>
        <position position="120"/>
    </location>
    <ligand>
        <name>Zn(2+)</name>
        <dbReference type="ChEBI" id="CHEBI:29105"/>
    </ligand>
</feature>
<keyword evidence="10" id="KW-1185">Reference proteome</keyword>
<dbReference type="Gene3D" id="2.60.120.10">
    <property type="entry name" value="Jelly Rolls"/>
    <property type="match status" value="2"/>
</dbReference>
<dbReference type="STRING" id="742817.HMPREF9449_02491"/>
<dbReference type="PIRSF" id="PIRSF036894">
    <property type="entry name" value="PMI_Firm_short"/>
    <property type="match status" value="1"/>
</dbReference>
<evidence type="ECO:0000256" key="5">
    <source>
        <dbReference type="PIRSR" id="PIRSR036894-1"/>
    </source>
</evidence>
<dbReference type="GeneID" id="98070028"/>
<dbReference type="PATRIC" id="fig|742817.3.peg.2666"/>
<dbReference type="HOGENOM" id="CLU_020529_0_1_10"/>
<keyword evidence="9" id="KW-0413">Isomerase</keyword>
<feature type="active site" evidence="6">
    <location>
        <position position="198"/>
    </location>
</feature>
<dbReference type="InterPro" id="IPR014710">
    <property type="entry name" value="RmlC-like_jellyroll"/>
</dbReference>
<dbReference type="EMBL" id="ADMC01000026">
    <property type="protein sequence ID" value="EHP46124.1"/>
    <property type="molecule type" value="Genomic_DNA"/>
</dbReference>
<dbReference type="GO" id="GO:0008270">
    <property type="term" value="F:zinc ion binding"/>
    <property type="evidence" value="ECO:0007669"/>
    <property type="project" value="InterPro"/>
</dbReference>
<dbReference type="Pfam" id="PF20511">
    <property type="entry name" value="PMI_typeI_cat"/>
    <property type="match status" value="1"/>
</dbReference>
<dbReference type="GO" id="GO:0005975">
    <property type="term" value="P:carbohydrate metabolic process"/>
    <property type="evidence" value="ECO:0007669"/>
    <property type="project" value="InterPro"/>
</dbReference>
<dbReference type="SUPFAM" id="SSF51182">
    <property type="entry name" value="RmlC-like cupins"/>
    <property type="match status" value="1"/>
</dbReference>
<dbReference type="PANTHER" id="PTHR42742">
    <property type="entry name" value="TRANSCRIPTIONAL REPRESSOR MPRA"/>
    <property type="match status" value="1"/>
</dbReference>
<gene>
    <name evidence="9" type="ORF">HMPREF9449_02491</name>
</gene>